<reference evidence="1 2" key="1">
    <citation type="journal article" date="2022" name="bioRxiv">
        <title>The genome of the oomycete Peronosclerospora sorghi, a cosmopolitan pathogen of maize and sorghum, is inflated with dispersed pseudogenes.</title>
        <authorList>
            <person name="Fletcher K."/>
            <person name="Martin F."/>
            <person name="Isakeit T."/>
            <person name="Cavanaugh K."/>
            <person name="Magill C."/>
            <person name="Michelmore R."/>
        </authorList>
    </citation>
    <scope>NUCLEOTIDE SEQUENCE [LARGE SCALE GENOMIC DNA]</scope>
    <source>
        <strain evidence="1">P6</strain>
    </source>
</reference>
<keyword evidence="2" id="KW-1185">Reference proteome</keyword>
<evidence type="ECO:0000313" key="1">
    <source>
        <dbReference type="EMBL" id="KAI9919646.1"/>
    </source>
</evidence>
<dbReference type="Proteomes" id="UP001163321">
    <property type="component" value="Chromosome 11"/>
</dbReference>
<comment type="caution">
    <text evidence="1">The sequence shown here is derived from an EMBL/GenBank/DDBJ whole genome shotgun (WGS) entry which is preliminary data.</text>
</comment>
<proteinExistence type="predicted"/>
<gene>
    <name evidence="1" type="ORF">PsorP6_017341</name>
</gene>
<organism evidence="1 2">
    <name type="scientific">Peronosclerospora sorghi</name>
    <dbReference type="NCBI Taxonomy" id="230839"/>
    <lineage>
        <taxon>Eukaryota</taxon>
        <taxon>Sar</taxon>
        <taxon>Stramenopiles</taxon>
        <taxon>Oomycota</taxon>
        <taxon>Peronosporomycetes</taxon>
        <taxon>Peronosporales</taxon>
        <taxon>Peronosporaceae</taxon>
        <taxon>Peronosclerospora</taxon>
    </lineage>
</organism>
<accession>A0ACC0WMW0</accession>
<dbReference type="EMBL" id="CM047590">
    <property type="protein sequence ID" value="KAI9919646.1"/>
    <property type="molecule type" value="Genomic_DNA"/>
</dbReference>
<evidence type="ECO:0000313" key="2">
    <source>
        <dbReference type="Proteomes" id="UP001163321"/>
    </source>
</evidence>
<protein>
    <submittedName>
        <fullName evidence="1">Uncharacterized protein</fullName>
    </submittedName>
</protein>
<sequence>MYLATSKVPGMHLTSLLVAVAAAMLARGDLETCMACDVPKPPSKIATDAISTAGTRKLRIHPTLDWSSLDEERAPLLTLKLLAEFERMYENKWTDSEYANNLGVWIKWSLEKTPAHEKELLRLYNNFVEKKRENKID</sequence>
<name>A0ACC0WMW0_9STRA</name>